<name>A0AAV9Z6C6_9AGAR</name>
<dbReference type="Gene3D" id="3.80.10.10">
    <property type="entry name" value="Ribonuclease Inhibitor"/>
    <property type="match status" value="1"/>
</dbReference>
<accession>A0AAV9Z6C6</accession>
<dbReference type="Proteomes" id="UP001362999">
    <property type="component" value="Unassembled WGS sequence"/>
</dbReference>
<organism evidence="1 2">
    <name type="scientific">Favolaschia claudopus</name>
    <dbReference type="NCBI Taxonomy" id="2862362"/>
    <lineage>
        <taxon>Eukaryota</taxon>
        <taxon>Fungi</taxon>
        <taxon>Dikarya</taxon>
        <taxon>Basidiomycota</taxon>
        <taxon>Agaricomycotina</taxon>
        <taxon>Agaricomycetes</taxon>
        <taxon>Agaricomycetidae</taxon>
        <taxon>Agaricales</taxon>
        <taxon>Marasmiineae</taxon>
        <taxon>Mycenaceae</taxon>
        <taxon>Favolaschia</taxon>
    </lineage>
</organism>
<sequence length="522" mass="58521">MHRCWDIPEVVCLMFTPLVQPEPNSSLASLSIQIAKRECLPKLARCCHAFSEPALDLLWMRQEGIINLLKCLPQWRWEMMDKGASGFLEALKPADFDRVMFYSRRIRAIELRHGRSQSCLLPNVRSVDWKEYSPVPLAYLQLFLGPLTTSLTLELASDTDLSSYSPVFLWLAKHHRPLAKLEVQLHLTASPIVGCNDVLADSIFASIWSSQQLHTLSVPWITVLLHHHLAALPKLRTLTLSHLQTLDFPGDMAPDGGSSGSFPSLEQLTLLVRRLEVASNTLFRSLTHSPISDVKCIVDTAPTRQEMRDYFTALHDHLPPDRLTHLWAKFGREVGNEISPANTTNAVIPNTLHPLLLLAISTRSPFKHQLALTLDDDICVAMAQAWPSLQNLSLRIPNDHLVLLGALIPNSMPRINVTALIAFAHHCPQLQRLELAVNATSLGNSDIEQSATRLPEPQKTLTFLNVLYSPIEDPPLVAQFLREIFPALRCAVAVNTHEEENAAHVMHSRWVEVSTLLRSENS</sequence>
<dbReference type="AlphaFoldDB" id="A0AAV9Z6C6"/>
<keyword evidence="2" id="KW-1185">Reference proteome</keyword>
<reference evidence="1 2" key="1">
    <citation type="journal article" date="2024" name="J Genomics">
        <title>Draft genome sequencing and assembly of Favolaschia claudopus CIRM-BRFM 2984 isolated from oak limbs.</title>
        <authorList>
            <person name="Navarro D."/>
            <person name="Drula E."/>
            <person name="Chaduli D."/>
            <person name="Cazenave R."/>
            <person name="Ahrendt S."/>
            <person name="Wang J."/>
            <person name="Lipzen A."/>
            <person name="Daum C."/>
            <person name="Barry K."/>
            <person name="Grigoriev I.V."/>
            <person name="Favel A."/>
            <person name="Rosso M.N."/>
            <person name="Martin F."/>
        </authorList>
    </citation>
    <scope>NUCLEOTIDE SEQUENCE [LARGE SCALE GENOMIC DNA]</scope>
    <source>
        <strain evidence="1 2">CIRM-BRFM 2984</strain>
    </source>
</reference>
<dbReference type="EMBL" id="JAWWNJ010000202">
    <property type="protein sequence ID" value="KAK6971896.1"/>
    <property type="molecule type" value="Genomic_DNA"/>
</dbReference>
<protein>
    <recommendedName>
        <fullName evidence="3">F-box domain-containing protein</fullName>
    </recommendedName>
</protein>
<gene>
    <name evidence="1" type="ORF">R3P38DRAFT_3140291</name>
</gene>
<proteinExistence type="predicted"/>
<evidence type="ECO:0000313" key="2">
    <source>
        <dbReference type="Proteomes" id="UP001362999"/>
    </source>
</evidence>
<evidence type="ECO:0000313" key="1">
    <source>
        <dbReference type="EMBL" id="KAK6971896.1"/>
    </source>
</evidence>
<comment type="caution">
    <text evidence="1">The sequence shown here is derived from an EMBL/GenBank/DDBJ whole genome shotgun (WGS) entry which is preliminary data.</text>
</comment>
<dbReference type="InterPro" id="IPR032675">
    <property type="entry name" value="LRR_dom_sf"/>
</dbReference>
<dbReference type="SUPFAM" id="SSF52047">
    <property type="entry name" value="RNI-like"/>
    <property type="match status" value="1"/>
</dbReference>
<evidence type="ECO:0008006" key="3">
    <source>
        <dbReference type="Google" id="ProtNLM"/>
    </source>
</evidence>